<organism evidence="4 5">
    <name type="scientific">Pseudonocardia humida</name>
    <dbReference type="NCBI Taxonomy" id="2800819"/>
    <lineage>
        <taxon>Bacteria</taxon>
        <taxon>Bacillati</taxon>
        <taxon>Actinomycetota</taxon>
        <taxon>Actinomycetes</taxon>
        <taxon>Pseudonocardiales</taxon>
        <taxon>Pseudonocardiaceae</taxon>
        <taxon>Pseudonocardia</taxon>
    </lineage>
</organism>
<dbReference type="CDD" id="cd04301">
    <property type="entry name" value="NAT_SF"/>
    <property type="match status" value="1"/>
</dbReference>
<dbReference type="InterPro" id="IPR050832">
    <property type="entry name" value="Bact_Acetyltransf"/>
</dbReference>
<dbReference type="RefSeq" id="WP_252444312.1">
    <property type="nucleotide sequence ID" value="NZ_JAGSOV010000066.1"/>
</dbReference>
<gene>
    <name evidence="4" type="ORF">KDL28_30915</name>
</gene>
<dbReference type="GO" id="GO:0016746">
    <property type="term" value="F:acyltransferase activity"/>
    <property type="evidence" value="ECO:0007669"/>
    <property type="project" value="UniProtKB-KW"/>
</dbReference>
<comment type="caution">
    <text evidence="4">The sequence shown here is derived from an EMBL/GenBank/DDBJ whole genome shotgun (WGS) entry which is preliminary data.</text>
</comment>
<accession>A0ABT1A8X7</accession>
<proteinExistence type="predicted"/>
<evidence type="ECO:0000313" key="5">
    <source>
        <dbReference type="Proteomes" id="UP001165283"/>
    </source>
</evidence>
<evidence type="ECO:0000259" key="3">
    <source>
        <dbReference type="PROSITE" id="PS51186"/>
    </source>
</evidence>
<name>A0ABT1A8X7_9PSEU</name>
<dbReference type="EMBL" id="JAGSOV010000066">
    <property type="protein sequence ID" value="MCO1659492.1"/>
    <property type="molecule type" value="Genomic_DNA"/>
</dbReference>
<evidence type="ECO:0000256" key="1">
    <source>
        <dbReference type="ARBA" id="ARBA00022679"/>
    </source>
</evidence>
<keyword evidence="2 4" id="KW-0012">Acyltransferase</keyword>
<dbReference type="InterPro" id="IPR016181">
    <property type="entry name" value="Acyl_CoA_acyltransferase"/>
</dbReference>
<sequence length="151" mass="15995">MVVRAARPAEAGALSELALASKGHWGYDAAFLEACRGELTLTADDVVAERAAVVERDGRLVGFCTLVGEPPELELGMMFVDPAHVGGGVGRELWAHATAAARRLGAERMTIDADPHAEAFYLAMGAVRVGEVASESIPGRVLPRLEYRPKG</sequence>
<dbReference type="PROSITE" id="PS51186">
    <property type="entry name" value="GNAT"/>
    <property type="match status" value="1"/>
</dbReference>
<evidence type="ECO:0000256" key="2">
    <source>
        <dbReference type="ARBA" id="ARBA00023315"/>
    </source>
</evidence>
<dbReference type="Gene3D" id="3.40.630.30">
    <property type="match status" value="1"/>
</dbReference>
<dbReference type="EC" id="2.3.1.-" evidence="4"/>
<dbReference type="Proteomes" id="UP001165283">
    <property type="component" value="Unassembled WGS sequence"/>
</dbReference>
<keyword evidence="5" id="KW-1185">Reference proteome</keyword>
<reference evidence="4" key="1">
    <citation type="submission" date="2021-04" db="EMBL/GenBank/DDBJ databases">
        <title>Pseudonocardia sp. nov., isolated from sandy soil of mangrove forest.</title>
        <authorList>
            <person name="Zan Z."/>
            <person name="Huang R."/>
            <person name="Liu W."/>
        </authorList>
    </citation>
    <scope>NUCLEOTIDE SEQUENCE</scope>
    <source>
        <strain evidence="4">S2-4</strain>
    </source>
</reference>
<protein>
    <submittedName>
        <fullName evidence="4">GNAT family N-acetyltransferase</fullName>
        <ecNumber evidence="4">2.3.1.-</ecNumber>
    </submittedName>
</protein>
<feature type="domain" description="N-acetyltransferase" evidence="3">
    <location>
        <begin position="1"/>
        <end position="148"/>
    </location>
</feature>
<evidence type="ECO:0000313" key="4">
    <source>
        <dbReference type="EMBL" id="MCO1659492.1"/>
    </source>
</evidence>
<dbReference type="SUPFAM" id="SSF55729">
    <property type="entry name" value="Acyl-CoA N-acyltransferases (Nat)"/>
    <property type="match status" value="1"/>
</dbReference>
<dbReference type="InterPro" id="IPR000182">
    <property type="entry name" value="GNAT_dom"/>
</dbReference>
<keyword evidence="1 4" id="KW-0808">Transferase</keyword>
<dbReference type="Pfam" id="PF00583">
    <property type="entry name" value="Acetyltransf_1"/>
    <property type="match status" value="1"/>
</dbReference>
<dbReference type="PANTHER" id="PTHR43877:SF1">
    <property type="entry name" value="ACETYLTRANSFERASE"/>
    <property type="match status" value="1"/>
</dbReference>
<dbReference type="PANTHER" id="PTHR43877">
    <property type="entry name" value="AMINOALKYLPHOSPHONATE N-ACETYLTRANSFERASE-RELATED-RELATED"/>
    <property type="match status" value="1"/>
</dbReference>